<proteinExistence type="predicted"/>
<evidence type="ECO:0000313" key="2">
    <source>
        <dbReference type="Proteomes" id="UP001174909"/>
    </source>
</evidence>
<protein>
    <submittedName>
        <fullName evidence="1">Uncharacterized protein</fullName>
    </submittedName>
</protein>
<keyword evidence="2" id="KW-1185">Reference proteome</keyword>
<dbReference type="AlphaFoldDB" id="A0AA35RRE5"/>
<comment type="caution">
    <text evidence="1">The sequence shown here is derived from an EMBL/GenBank/DDBJ whole genome shotgun (WGS) entry which is preliminary data.</text>
</comment>
<gene>
    <name evidence="1" type="ORF">GBAR_LOCUS9303</name>
</gene>
<accession>A0AA35RRE5</accession>
<reference evidence="1" key="1">
    <citation type="submission" date="2023-03" db="EMBL/GenBank/DDBJ databases">
        <authorList>
            <person name="Steffen K."/>
            <person name="Cardenas P."/>
        </authorList>
    </citation>
    <scope>NUCLEOTIDE SEQUENCE</scope>
</reference>
<dbReference type="EMBL" id="CASHTH010001402">
    <property type="protein sequence ID" value="CAI8014927.1"/>
    <property type="molecule type" value="Genomic_DNA"/>
</dbReference>
<evidence type="ECO:0000313" key="1">
    <source>
        <dbReference type="EMBL" id="CAI8014927.1"/>
    </source>
</evidence>
<dbReference type="Proteomes" id="UP001174909">
    <property type="component" value="Unassembled WGS sequence"/>
</dbReference>
<name>A0AA35RRE5_GEOBA</name>
<sequence length="38" mass="3834">MTWAGTGGMLAAASLGSYTGQLGTLGISCGTIYLISFY</sequence>
<organism evidence="1 2">
    <name type="scientific">Geodia barretti</name>
    <name type="common">Barrett's horny sponge</name>
    <dbReference type="NCBI Taxonomy" id="519541"/>
    <lineage>
        <taxon>Eukaryota</taxon>
        <taxon>Metazoa</taxon>
        <taxon>Porifera</taxon>
        <taxon>Demospongiae</taxon>
        <taxon>Heteroscleromorpha</taxon>
        <taxon>Tetractinellida</taxon>
        <taxon>Astrophorina</taxon>
        <taxon>Geodiidae</taxon>
        <taxon>Geodia</taxon>
    </lineage>
</organism>